<dbReference type="InterPro" id="IPR041351">
    <property type="entry name" value="Ig_GlcNase"/>
</dbReference>
<keyword evidence="3" id="KW-0326">Glycosidase</keyword>
<dbReference type="Pfam" id="PF00703">
    <property type="entry name" value="Glyco_hydro_2"/>
    <property type="match status" value="1"/>
</dbReference>
<dbReference type="Pfam" id="PF22666">
    <property type="entry name" value="Glyco_hydro_2_N2"/>
    <property type="match status" value="1"/>
</dbReference>
<dbReference type="InterPro" id="IPR013783">
    <property type="entry name" value="Ig-like_fold"/>
</dbReference>
<comment type="similarity">
    <text evidence="1">Belongs to the glycosyl hydrolase 2 family.</text>
</comment>
<dbReference type="InterPro" id="IPR006102">
    <property type="entry name" value="Ig-like_GH2"/>
</dbReference>
<evidence type="ECO:0000256" key="4">
    <source>
        <dbReference type="SAM" id="SignalP"/>
    </source>
</evidence>
<reference evidence="9 10" key="1">
    <citation type="submission" date="2020-07" db="EMBL/GenBank/DDBJ databases">
        <title>Genomic Encyclopedia of Type Strains, Phase IV (KMG-V): Genome sequencing to study the core and pangenomes of soil and plant-associated prokaryotes.</title>
        <authorList>
            <person name="Whitman W."/>
        </authorList>
    </citation>
    <scope>NUCLEOTIDE SEQUENCE [LARGE SCALE GENOMIC DNA]</scope>
    <source>
        <strain evidence="9 10">M8UP22</strain>
    </source>
</reference>
<feature type="signal peptide" evidence="4">
    <location>
        <begin position="1"/>
        <end position="27"/>
    </location>
</feature>
<dbReference type="SUPFAM" id="SSF49785">
    <property type="entry name" value="Galactose-binding domain-like"/>
    <property type="match status" value="1"/>
</dbReference>
<feature type="domain" description="Exo-beta-D-glucosaminidase Ig-fold" evidence="7">
    <location>
        <begin position="750"/>
        <end position="859"/>
    </location>
</feature>
<dbReference type="AlphaFoldDB" id="A0A852VJ11"/>
<dbReference type="InterPro" id="IPR054593">
    <property type="entry name" value="Beta-mannosidase-like_N2"/>
</dbReference>
<evidence type="ECO:0000313" key="9">
    <source>
        <dbReference type="EMBL" id="NYF91610.1"/>
    </source>
</evidence>
<comment type="caution">
    <text evidence="9">The sequence shown here is derived from an EMBL/GenBank/DDBJ whole genome shotgun (WGS) entry which is preliminary data.</text>
</comment>
<dbReference type="InterPro" id="IPR043534">
    <property type="entry name" value="EBDG/EBM"/>
</dbReference>
<keyword evidence="4" id="KW-0732">Signal</keyword>
<evidence type="ECO:0000313" key="10">
    <source>
        <dbReference type="Proteomes" id="UP000564385"/>
    </source>
</evidence>
<dbReference type="InterPro" id="IPR008979">
    <property type="entry name" value="Galactose-bd-like_sf"/>
</dbReference>
<evidence type="ECO:0000259" key="7">
    <source>
        <dbReference type="Pfam" id="PF18368"/>
    </source>
</evidence>
<dbReference type="SUPFAM" id="SSF49303">
    <property type="entry name" value="beta-Galactosidase/glucuronidase domain"/>
    <property type="match status" value="3"/>
</dbReference>
<feature type="domain" description="Glycoside hydrolase family 2 catalytic" evidence="6">
    <location>
        <begin position="366"/>
        <end position="507"/>
    </location>
</feature>
<evidence type="ECO:0000256" key="3">
    <source>
        <dbReference type="ARBA" id="ARBA00023295"/>
    </source>
</evidence>
<dbReference type="Proteomes" id="UP000564385">
    <property type="component" value="Unassembled WGS sequence"/>
</dbReference>
<dbReference type="InterPro" id="IPR006103">
    <property type="entry name" value="Glyco_hydro_2_cat"/>
</dbReference>
<dbReference type="EMBL" id="JACCCU010000003">
    <property type="protein sequence ID" value="NYF91610.1"/>
    <property type="molecule type" value="Genomic_DNA"/>
</dbReference>
<gene>
    <name evidence="9" type="ORF">HDF08_003729</name>
</gene>
<feature type="domain" description="Beta-mannosidase-like galactose-binding" evidence="8">
    <location>
        <begin position="42"/>
        <end position="229"/>
    </location>
</feature>
<name>A0A852VJ11_9BACT</name>
<dbReference type="GO" id="GO:0004553">
    <property type="term" value="F:hydrolase activity, hydrolyzing O-glycosyl compounds"/>
    <property type="evidence" value="ECO:0007669"/>
    <property type="project" value="InterPro"/>
</dbReference>
<evidence type="ECO:0000259" key="6">
    <source>
        <dbReference type="Pfam" id="PF02836"/>
    </source>
</evidence>
<organism evidence="9 10">
    <name type="scientific">Tunturiibacter lichenicola</name>
    <dbReference type="NCBI Taxonomy" id="2051959"/>
    <lineage>
        <taxon>Bacteria</taxon>
        <taxon>Pseudomonadati</taxon>
        <taxon>Acidobacteriota</taxon>
        <taxon>Terriglobia</taxon>
        <taxon>Terriglobales</taxon>
        <taxon>Acidobacteriaceae</taxon>
        <taxon>Tunturiibacter</taxon>
    </lineage>
</organism>
<dbReference type="Gene3D" id="2.60.120.260">
    <property type="entry name" value="Galactose-binding domain-like"/>
    <property type="match status" value="1"/>
</dbReference>
<sequence>MRMRVWGSALVLSFVAGSVGLGSVALAASSSVPESVTLSAGWQLQDAAKVTQAGNAIASAKFKPQGWYSATVPGTVLTSLVNAGAYPEPLYGENSRPDKIPDSLARTQYWYRTVFEVPKTYAGRHVWLNLEGINFSAQVWVNGTQAGTMKGAFKRGIFDISTVVKPGKRAVLAVLVSPQPHPGVPHEHTIRDGVGKNGGITAIDGPTFLSTIGWDWIPAIRDRDTGIWQKVFLSASGPVVIKDPLVTTDLPLPKTDTANVSVQARVENVTDAPQKGVLKGSFGDVTFEQSVEVAAHSSQTVTVDPKNTPAMHVDHPKLWWPNGYGPQNMYTLHLSFEVDGKTSDDKDVSFGVRKFTYAVPDSENLTISVNGVRVFIRGGNWGLDEAMKRNPRERLEAQIRMHQIANLNLIRNWVGQSTSEDFYELCDKYGILVWDEFFQPNPSDGPDPDDFDTYMANVRDKILRFRNHAAIVLWCARNEGYPPKKIDDALRVLMTELEPTRLYQANSADGRGVNSHGPYHWRTPREFYVYDEAFKTEIGSMSVPTLESIHGMMPEKDWETINDDWAQHDFAKGAADGDKYPAMIADRYGKVANLADFVRKSQLANYEAFRAMYEGRNAKLFHPTTGVITWMSNPAQPSFVWQLYHHDLEPNSALFAVKKAAEPVHIQLNEANGEVQVINNLDTPLESAHAHLAIYNLDGVVQYQHDFDVSAAPSLATTLGSVEWPSTLSAVHFVKLELRDATGKLISENFYWRALPEHQDDLKALGSLPVVTLGASVIRRDAEDKVFVTVTLQNTGKDIALMTHLQLRRKRSGERVLPVYYSDNYVSLLPNETRTITIEAATADLKGEDALVVLDGWNVGVTSATSAGAGVEANVGALVDHWRLTGLPTEGAR</sequence>
<evidence type="ECO:0000256" key="1">
    <source>
        <dbReference type="ARBA" id="ARBA00007401"/>
    </source>
</evidence>
<dbReference type="Pfam" id="PF02836">
    <property type="entry name" value="Glyco_hydro_2_C"/>
    <property type="match status" value="1"/>
</dbReference>
<evidence type="ECO:0000259" key="5">
    <source>
        <dbReference type="Pfam" id="PF00703"/>
    </source>
</evidence>
<proteinExistence type="inferred from homology"/>
<evidence type="ECO:0000256" key="2">
    <source>
        <dbReference type="ARBA" id="ARBA00022801"/>
    </source>
</evidence>
<dbReference type="InterPro" id="IPR017853">
    <property type="entry name" value="GH"/>
</dbReference>
<dbReference type="GO" id="GO:0005975">
    <property type="term" value="P:carbohydrate metabolic process"/>
    <property type="evidence" value="ECO:0007669"/>
    <property type="project" value="InterPro"/>
</dbReference>
<dbReference type="PANTHER" id="PTHR43536">
    <property type="entry name" value="MANNOSYLGLYCOPROTEIN ENDO-BETA-MANNOSIDASE"/>
    <property type="match status" value="1"/>
</dbReference>
<evidence type="ECO:0008006" key="11">
    <source>
        <dbReference type="Google" id="ProtNLM"/>
    </source>
</evidence>
<evidence type="ECO:0000259" key="8">
    <source>
        <dbReference type="Pfam" id="PF22666"/>
    </source>
</evidence>
<dbReference type="PANTHER" id="PTHR43536:SF1">
    <property type="entry name" value="MANNOSYLGLYCOPROTEIN ENDO-BETA-MANNOSIDASE"/>
    <property type="match status" value="1"/>
</dbReference>
<dbReference type="Gene3D" id="2.60.40.10">
    <property type="entry name" value="Immunoglobulins"/>
    <property type="match status" value="3"/>
</dbReference>
<keyword evidence="2" id="KW-0378">Hydrolase</keyword>
<dbReference type="Pfam" id="PF18368">
    <property type="entry name" value="Ig_GlcNase"/>
    <property type="match status" value="1"/>
</dbReference>
<accession>A0A852VJ11</accession>
<protein>
    <recommendedName>
        <fullName evidence="11">Exo-1,4-beta-D-glucosaminidase</fullName>
    </recommendedName>
</protein>
<feature type="domain" description="Glycoside hydrolase family 2 immunoglobulin-like beta-sandwich" evidence="5">
    <location>
        <begin position="241"/>
        <end position="353"/>
    </location>
</feature>
<dbReference type="Gene3D" id="3.20.20.80">
    <property type="entry name" value="Glycosidases"/>
    <property type="match status" value="1"/>
</dbReference>
<dbReference type="InterPro" id="IPR036156">
    <property type="entry name" value="Beta-gal/glucu_dom_sf"/>
</dbReference>
<dbReference type="SUPFAM" id="SSF51445">
    <property type="entry name" value="(Trans)glycosidases"/>
    <property type="match status" value="1"/>
</dbReference>
<feature type="chain" id="PRO_5032466903" description="Exo-1,4-beta-D-glucosaminidase" evidence="4">
    <location>
        <begin position="28"/>
        <end position="893"/>
    </location>
</feature>